<reference evidence="1" key="3">
    <citation type="submission" date="2012-09" db="EMBL/GenBank/DDBJ databases">
        <authorList>
            <consortium name="VectorBase"/>
        </authorList>
    </citation>
    <scope>NUCLEOTIDE SEQUENCE</scope>
    <source>
        <strain evidence="1">Liverpool</strain>
    </source>
</reference>
<organism evidence="1 2">
    <name type="scientific">Aedes aegypti</name>
    <name type="common">Yellowfever mosquito</name>
    <name type="synonym">Culex aegypti</name>
    <dbReference type="NCBI Taxonomy" id="7159"/>
    <lineage>
        <taxon>Eukaryota</taxon>
        <taxon>Metazoa</taxon>
        <taxon>Ecdysozoa</taxon>
        <taxon>Arthropoda</taxon>
        <taxon>Hexapoda</taxon>
        <taxon>Insecta</taxon>
        <taxon>Pterygota</taxon>
        <taxon>Neoptera</taxon>
        <taxon>Endopterygota</taxon>
        <taxon>Diptera</taxon>
        <taxon>Nematocera</taxon>
        <taxon>Culicoidea</taxon>
        <taxon>Culicidae</taxon>
        <taxon>Culicinae</taxon>
        <taxon>Aedini</taxon>
        <taxon>Aedes</taxon>
        <taxon>Stegomyia</taxon>
    </lineage>
</organism>
<dbReference type="EMBL" id="CH477452">
    <property type="protein sequence ID" value="EAT40670.1"/>
    <property type="molecule type" value="Genomic_DNA"/>
</dbReference>
<evidence type="ECO:0000313" key="1">
    <source>
        <dbReference type="EMBL" id="EAT40670.1"/>
    </source>
</evidence>
<dbReference type="Proteomes" id="UP000682892">
    <property type="component" value="Unassembled WGS sequence"/>
</dbReference>
<dbReference type="PhylomeDB" id="Q171K4"/>
<reference evidence="1" key="1">
    <citation type="submission" date="2005-10" db="EMBL/GenBank/DDBJ databases">
        <authorList>
            <person name="Loftus B.J."/>
            <person name="Nene V.M."/>
            <person name="Hannick L.I."/>
            <person name="Bidwell S."/>
            <person name="Haas B."/>
            <person name="Amedeo P."/>
            <person name="Orvis J."/>
            <person name="Wortman J.R."/>
            <person name="White O.R."/>
            <person name="Salzberg S."/>
            <person name="Shumway M."/>
            <person name="Koo H."/>
            <person name="Zhao Y."/>
            <person name="Holmes M."/>
            <person name="Miller J."/>
            <person name="Schatz M."/>
            <person name="Pop M."/>
            <person name="Pai G."/>
            <person name="Utterback T."/>
            <person name="Rogers Y.-H."/>
            <person name="Kravitz S."/>
            <person name="Fraser C.M."/>
        </authorList>
    </citation>
    <scope>NUCLEOTIDE SEQUENCE</scope>
    <source>
        <strain evidence="1">Liverpool</strain>
    </source>
</reference>
<name>Q171K4_AEDAE</name>
<protein>
    <submittedName>
        <fullName evidence="1">AAEL007620-PA</fullName>
    </submittedName>
</protein>
<sequence>MSTLSKCFYEVSAEKTCRDLWHPEFTHCRSYIFDLWKRIIPGSFKLYLPLLINNHSQLPPLVKLDGWSKSYLINNFIDYVKLSLATYVQAALSLTFQCTC</sequence>
<dbReference type="AlphaFoldDB" id="Q171K4"/>
<proteinExistence type="predicted"/>
<evidence type="ECO:0000313" key="2">
    <source>
        <dbReference type="Proteomes" id="UP000682892"/>
    </source>
</evidence>
<dbReference type="HOGENOM" id="CLU_2374817_0_0_1"/>
<gene>
    <name evidence="1" type="ORF">AaeL_AAEL007620</name>
</gene>
<accession>Q171K4</accession>
<dbReference type="PaxDb" id="7159-AAEL007620-PA"/>
<reference evidence="1" key="2">
    <citation type="journal article" date="2007" name="Science">
        <title>Genome sequence of Aedes aegypti, a major arbovirus vector.</title>
        <authorList>
            <person name="Nene V."/>
            <person name="Wortman J.R."/>
            <person name="Lawson D."/>
            <person name="Haas B."/>
            <person name="Kodira C."/>
            <person name="Tu Z.J."/>
            <person name="Loftus B."/>
            <person name="Xi Z."/>
            <person name="Megy K."/>
            <person name="Grabherr M."/>
            <person name="Ren Q."/>
            <person name="Zdobnov E.M."/>
            <person name="Lobo N.F."/>
            <person name="Campbell K.S."/>
            <person name="Brown S.E."/>
            <person name="Bonaldo M.F."/>
            <person name="Zhu J."/>
            <person name="Sinkins S.P."/>
            <person name="Hogenkamp D.G."/>
            <person name="Amedeo P."/>
            <person name="Arensburger P."/>
            <person name="Atkinson P.W."/>
            <person name="Bidwell S."/>
            <person name="Biedler J."/>
            <person name="Birney E."/>
            <person name="Bruggner R.V."/>
            <person name="Costas J."/>
            <person name="Coy M.R."/>
            <person name="Crabtree J."/>
            <person name="Crawford M."/>
            <person name="Debruyn B."/>
            <person name="Decaprio D."/>
            <person name="Eiglmeier K."/>
            <person name="Eisenstadt E."/>
            <person name="El-Dorry H."/>
            <person name="Gelbart W.M."/>
            <person name="Gomes S.L."/>
            <person name="Hammond M."/>
            <person name="Hannick L.I."/>
            <person name="Hogan J.R."/>
            <person name="Holmes M.H."/>
            <person name="Jaffe D."/>
            <person name="Johnston J.S."/>
            <person name="Kennedy R.C."/>
            <person name="Koo H."/>
            <person name="Kravitz S."/>
            <person name="Kriventseva E.V."/>
            <person name="Kulp D."/>
            <person name="Labutti K."/>
            <person name="Lee E."/>
            <person name="Li S."/>
            <person name="Lovin D.D."/>
            <person name="Mao C."/>
            <person name="Mauceli E."/>
            <person name="Menck C.F."/>
            <person name="Miller J.R."/>
            <person name="Montgomery P."/>
            <person name="Mori A."/>
            <person name="Nascimento A.L."/>
            <person name="Naveira H.F."/>
            <person name="Nusbaum C."/>
            <person name="O'leary S."/>
            <person name="Orvis J."/>
            <person name="Pertea M."/>
            <person name="Quesneville H."/>
            <person name="Reidenbach K.R."/>
            <person name="Rogers Y.H."/>
            <person name="Roth C.W."/>
            <person name="Schneider J.R."/>
            <person name="Schatz M."/>
            <person name="Shumway M."/>
            <person name="Stanke M."/>
            <person name="Stinson E.O."/>
            <person name="Tubio J.M."/>
            <person name="Vanzee J.P."/>
            <person name="Verjovski-Almeida S."/>
            <person name="Werner D."/>
            <person name="White O."/>
            <person name="Wyder S."/>
            <person name="Zeng Q."/>
            <person name="Zhao Q."/>
            <person name="Zhao Y."/>
            <person name="Hill C.A."/>
            <person name="Raikhel A.S."/>
            <person name="Soares M.B."/>
            <person name="Knudson D.L."/>
            <person name="Lee N.H."/>
            <person name="Galagan J."/>
            <person name="Salzberg S.L."/>
            <person name="Paulsen I.T."/>
            <person name="Dimopoulos G."/>
            <person name="Collins F.H."/>
            <person name="Birren B."/>
            <person name="Fraser-Liggett C.M."/>
            <person name="Severson D.W."/>
        </authorList>
    </citation>
    <scope>NUCLEOTIDE SEQUENCE [LARGE SCALE GENOMIC DNA]</scope>
    <source>
        <strain evidence="1">Liverpool</strain>
    </source>
</reference>